<dbReference type="PROSITE" id="PS52016">
    <property type="entry name" value="TONB_DEPENDENT_REC_3"/>
    <property type="match status" value="1"/>
</dbReference>
<accession>A0ABT6UTK0</accession>
<keyword evidence="16" id="KW-1185">Reference proteome</keyword>
<keyword evidence="8 15" id="KW-0675">Receptor</keyword>
<evidence type="ECO:0000256" key="3">
    <source>
        <dbReference type="ARBA" id="ARBA00022448"/>
    </source>
</evidence>
<evidence type="ECO:0000256" key="5">
    <source>
        <dbReference type="ARBA" id="ARBA00022692"/>
    </source>
</evidence>
<feature type="signal peptide" evidence="12">
    <location>
        <begin position="1"/>
        <end position="35"/>
    </location>
</feature>
<evidence type="ECO:0000256" key="9">
    <source>
        <dbReference type="ARBA" id="ARBA00023237"/>
    </source>
</evidence>
<dbReference type="InterPro" id="IPR000531">
    <property type="entry name" value="Beta-barrel_TonB"/>
</dbReference>
<dbReference type="InterPro" id="IPR036942">
    <property type="entry name" value="Beta-barrel_TonB_sf"/>
</dbReference>
<dbReference type="EMBL" id="JASCSA010000008">
    <property type="protein sequence ID" value="MDI5884867.1"/>
    <property type="molecule type" value="Genomic_DNA"/>
</dbReference>
<dbReference type="InterPro" id="IPR010105">
    <property type="entry name" value="TonB_sidphr_rcpt"/>
</dbReference>
<dbReference type="InterPro" id="IPR012910">
    <property type="entry name" value="Plug_dom"/>
</dbReference>
<gene>
    <name evidence="15" type="ORF">QLT01_10935</name>
</gene>
<evidence type="ECO:0000259" key="13">
    <source>
        <dbReference type="Pfam" id="PF00593"/>
    </source>
</evidence>
<reference evidence="16" key="1">
    <citation type="submission" date="2023-07" db="EMBL/GenBank/DDBJ databases">
        <title>Genome-based characterization of strain KMM 296 and proposal for reclassification of Cobetia litoralis and Cobetia pacifica, and emended description of the species Cobetia amphilecti and Cobetia marina.</title>
        <authorList>
            <person name="Balabanova L."/>
            <person name="Nedashkovskaya O."/>
        </authorList>
    </citation>
    <scope>NUCLEOTIDE SEQUENCE [LARGE SCALE GENOMIC DNA]</scope>
    <source>
        <strain evidence="16">NRIC 0815</strain>
    </source>
</reference>
<dbReference type="InterPro" id="IPR037066">
    <property type="entry name" value="Plug_dom_sf"/>
</dbReference>
<evidence type="ECO:0000256" key="7">
    <source>
        <dbReference type="ARBA" id="ARBA00023136"/>
    </source>
</evidence>
<dbReference type="CDD" id="cd01347">
    <property type="entry name" value="ligand_gated_channel"/>
    <property type="match status" value="1"/>
</dbReference>
<evidence type="ECO:0000256" key="1">
    <source>
        <dbReference type="ARBA" id="ARBA00004571"/>
    </source>
</evidence>
<evidence type="ECO:0000256" key="8">
    <source>
        <dbReference type="ARBA" id="ARBA00023170"/>
    </source>
</evidence>
<feature type="chain" id="PRO_5047334627" evidence="12">
    <location>
        <begin position="36"/>
        <end position="724"/>
    </location>
</feature>
<dbReference type="Gene3D" id="2.170.130.10">
    <property type="entry name" value="TonB-dependent receptor, plug domain"/>
    <property type="match status" value="1"/>
</dbReference>
<dbReference type="Proteomes" id="UP001229025">
    <property type="component" value="Unassembled WGS sequence"/>
</dbReference>
<dbReference type="Pfam" id="PF00593">
    <property type="entry name" value="TonB_dep_Rec_b-barrel"/>
    <property type="match status" value="1"/>
</dbReference>
<evidence type="ECO:0000313" key="15">
    <source>
        <dbReference type="EMBL" id="MDI5884867.1"/>
    </source>
</evidence>
<name>A0ABT6UTK0_9GAMM</name>
<comment type="similarity">
    <text evidence="2 10 11">Belongs to the TonB-dependent receptor family.</text>
</comment>
<keyword evidence="4 10" id="KW-1134">Transmembrane beta strand</keyword>
<evidence type="ECO:0000259" key="14">
    <source>
        <dbReference type="Pfam" id="PF07715"/>
    </source>
</evidence>
<evidence type="ECO:0000256" key="6">
    <source>
        <dbReference type="ARBA" id="ARBA00023077"/>
    </source>
</evidence>
<keyword evidence="3 10" id="KW-0813">Transport</keyword>
<comment type="caution">
    <text evidence="15">The sequence shown here is derived from an EMBL/GenBank/DDBJ whole genome shotgun (WGS) entry which is preliminary data.</text>
</comment>
<dbReference type="PANTHER" id="PTHR32552:SF74">
    <property type="entry name" value="HYDROXAMATE SIDEROPHORE RECEPTOR FHUE"/>
    <property type="match status" value="1"/>
</dbReference>
<proteinExistence type="inferred from homology"/>
<dbReference type="InterPro" id="IPR039426">
    <property type="entry name" value="TonB-dep_rcpt-like"/>
</dbReference>
<keyword evidence="7 10" id="KW-0472">Membrane</keyword>
<keyword evidence="12" id="KW-0732">Signal</keyword>
<feature type="domain" description="TonB-dependent receptor plug" evidence="14">
    <location>
        <begin position="79"/>
        <end position="178"/>
    </location>
</feature>
<keyword evidence="6 11" id="KW-0798">TonB box</keyword>
<dbReference type="Gene3D" id="2.40.170.20">
    <property type="entry name" value="TonB-dependent receptor, beta-barrel domain"/>
    <property type="match status" value="1"/>
</dbReference>
<evidence type="ECO:0000313" key="16">
    <source>
        <dbReference type="Proteomes" id="UP001229025"/>
    </source>
</evidence>
<sequence>MMKKMKTRGGVLCGAGARRLMLGAGVVLVSLPVQADESTLVLDTQRVTGLRLYDMASSEESGGYSVDAATVGSKVPASLRDIPQSVSVVTYDAIEDQKFITLDQLAARTPGVRVLNNDSGRSSIFARGYEYDAYSIDGLSAPMSSLTGSVPSLIAIDRVEVMRGPSGLFNSTSELGGVINLVRKRPTDTFQGSISGSVGTLDDRSVSVDISGPIDEQGRIRGRLVTRSTEQAQWVDDNDNTLNDFYGALDIDLDENTELSLGVIHNTKDITVNQGQPVGSDGDFTYGRSSAFYGADWNSFESDSTDVIAELTHHFSSRGYGRLAARYSDRNADYEYAYSGSALSDSGDMSSVAGYAGFTDETSVSVDASYTQGFDAFGNQNEFVVGVDYKTSEADTTAARTSDLTGSSASISELNNLAYVDILDNARDGVSGYSLSRTETTLEEQGLYGKVTLRPVAPLAVILGARVSHFSADSEDRINGGSSDMQDTAVTPYGGLVYDLDADHSVYASYSKVFEPQTSEGEDGDLIDPRQGEQYEIGIKGSYLDGALNARISGFQLTDSHRAASSTDSSVDYSVDSGKMRITGAELELAGSITPQWDVIFGYTYMDSDVLEAGSSDALLMLMPNNMVNLWTQYRFEGNLLDGVSVGAGMTALSDFDNTQGTIHAPGYAVFDAMLGYQFTPRLSGQLNVYNLFDREYYVRAGSASVFNFVGRPASAVATMKYEF</sequence>
<evidence type="ECO:0000256" key="10">
    <source>
        <dbReference type="PROSITE-ProRule" id="PRU01360"/>
    </source>
</evidence>
<evidence type="ECO:0000256" key="12">
    <source>
        <dbReference type="SAM" id="SignalP"/>
    </source>
</evidence>
<dbReference type="PANTHER" id="PTHR32552">
    <property type="entry name" value="FERRICHROME IRON RECEPTOR-RELATED"/>
    <property type="match status" value="1"/>
</dbReference>
<feature type="domain" description="TonB-dependent receptor-like beta-barrel" evidence="13">
    <location>
        <begin position="271"/>
        <end position="692"/>
    </location>
</feature>
<comment type="subcellular location">
    <subcellularLocation>
        <location evidence="1 10">Cell outer membrane</location>
        <topology evidence="1 10">Multi-pass membrane protein</topology>
    </subcellularLocation>
</comment>
<keyword evidence="5 10" id="KW-0812">Transmembrane</keyword>
<dbReference type="SUPFAM" id="SSF56935">
    <property type="entry name" value="Porins"/>
    <property type="match status" value="1"/>
</dbReference>
<evidence type="ECO:0000256" key="2">
    <source>
        <dbReference type="ARBA" id="ARBA00009810"/>
    </source>
</evidence>
<evidence type="ECO:0000256" key="4">
    <source>
        <dbReference type="ARBA" id="ARBA00022452"/>
    </source>
</evidence>
<protein>
    <submittedName>
        <fullName evidence="15">TonB-dependent siderophore receptor</fullName>
    </submittedName>
</protein>
<keyword evidence="9 10" id="KW-0998">Cell outer membrane</keyword>
<dbReference type="Pfam" id="PF07715">
    <property type="entry name" value="Plug"/>
    <property type="match status" value="1"/>
</dbReference>
<evidence type="ECO:0000256" key="11">
    <source>
        <dbReference type="RuleBase" id="RU003357"/>
    </source>
</evidence>
<organism evidence="15 16">
    <name type="scientific">Cobetia amphilecti</name>
    <dbReference type="NCBI Taxonomy" id="1055104"/>
    <lineage>
        <taxon>Bacteria</taxon>
        <taxon>Pseudomonadati</taxon>
        <taxon>Pseudomonadota</taxon>
        <taxon>Gammaproteobacteria</taxon>
        <taxon>Oceanospirillales</taxon>
        <taxon>Halomonadaceae</taxon>
        <taxon>Cobetia</taxon>
    </lineage>
</organism>
<dbReference type="NCBIfam" id="TIGR01783">
    <property type="entry name" value="TonB-siderophor"/>
    <property type="match status" value="1"/>
</dbReference>